<dbReference type="Proteomes" id="UP000214646">
    <property type="component" value="Unassembled WGS sequence"/>
</dbReference>
<sequence>MIRWLLVLVVGCGSVGAFAADPGVKTDPARLARIRAATMPAIKAPVPFNTPEADAICSALEVFPPDNPWNLLVDEWPVHPSSKAIVASIGANKPLRYNPDMGFVLVPPGQKKVDVKLVSYPDESDKGPFPVPDVIPIEGWPANYKRNPKHAAVTLDDIQRDKLKEDGDRHAVVVDPVGRKLYEFYQIKKTDAGWQAACSAVFDLKSNKLRPDGWTSTDAAGLPIFPSIIRYDELKRGKIEHALRFTVVKSRKAYAYPATHFASRLTDTNLPRMGERLRLRKDFDTSGFSPEVKTVLEALKTYGMFVADNGLDWALSCAPDERIPIIHEELRKVKGSDFEVVTPPPGYRPAK</sequence>
<name>A0A225E2L3_9BACT</name>
<gene>
    <name evidence="2" type="ORF">FRUB_01359</name>
</gene>
<dbReference type="RefSeq" id="WP_088252810.1">
    <property type="nucleotide sequence ID" value="NZ_NIDE01000002.1"/>
</dbReference>
<evidence type="ECO:0000313" key="3">
    <source>
        <dbReference type="Proteomes" id="UP000214646"/>
    </source>
</evidence>
<organism evidence="2 3">
    <name type="scientific">Fimbriiglobus ruber</name>
    <dbReference type="NCBI Taxonomy" id="1908690"/>
    <lineage>
        <taxon>Bacteria</taxon>
        <taxon>Pseudomonadati</taxon>
        <taxon>Planctomycetota</taxon>
        <taxon>Planctomycetia</taxon>
        <taxon>Gemmatales</taxon>
        <taxon>Gemmataceae</taxon>
        <taxon>Fimbriiglobus</taxon>
    </lineage>
</organism>
<evidence type="ECO:0000256" key="1">
    <source>
        <dbReference type="SAM" id="SignalP"/>
    </source>
</evidence>
<reference evidence="3" key="1">
    <citation type="submission" date="2017-06" db="EMBL/GenBank/DDBJ databases">
        <title>Genome analysis of Fimbriiglobus ruber SP5, the first member of the order Planctomycetales with confirmed chitinolytic capability.</title>
        <authorList>
            <person name="Ravin N.V."/>
            <person name="Rakitin A.L."/>
            <person name="Ivanova A.A."/>
            <person name="Beletsky A.V."/>
            <person name="Kulichevskaya I.S."/>
            <person name="Mardanov A.V."/>
            <person name="Dedysh S.N."/>
        </authorList>
    </citation>
    <scope>NUCLEOTIDE SEQUENCE [LARGE SCALE GENOMIC DNA]</scope>
    <source>
        <strain evidence="3">SP5</strain>
    </source>
</reference>
<feature type="signal peptide" evidence="1">
    <location>
        <begin position="1"/>
        <end position="19"/>
    </location>
</feature>
<dbReference type="EMBL" id="NIDE01000002">
    <property type="protein sequence ID" value="OWK45028.1"/>
    <property type="molecule type" value="Genomic_DNA"/>
</dbReference>
<keyword evidence="3" id="KW-1185">Reference proteome</keyword>
<comment type="caution">
    <text evidence="2">The sequence shown here is derived from an EMBL/GenBank/DDBJ whole genome shotgun (WGS) entry which is preliminary data.</text>
</comment>
<protein>
    <submittedName>
        <fullName evidence="2">Uncharacterized protein</fullName>
    </submittedName>
</protein>
<dbReference type="AlphaFoldDB" id="A0A225E2L3"/>
<accession>A0A225E2L3</accession>
<proteinExistence type="predicted"/>
<evidence type="ECO:0000313" key="2">
    <source>
        <dbReference type="EMBL" id="OWK45028.1"/>
    </source>
</evidence>
<feature type="chain" id="PRO_5012759220" evidence="1">
    <location>
        <begin position="20"/>
        <end position="351"/>
    </location>
</feature>
<dbReference type="OrthoDB" id="337615at2"/>
<keyword evidence="1" id="KW-0732">Signal</keyword>